<evidence type="ECO:0000256" key="3">
    <source>
        <dbReference type="ARBA" id="ARBA00022692"/>
    </source>
</evidence>
<keyword evidence="7" id="KW-0449">Lipoprotein</keyword>
<evidence type="ECO:0000256" key="10">
    <source>
        <dbReference type="ARBA" id="ARBA00048048"/>
    </source>
</evidence>
<evidence type="ECO:0000256" key="2">
    <source>
        <dbReference type="ARBA" id="ARBA00022679"/>
    </source>
</evidence>
<dbReference type="InParanoid" id="C4V7U7"/>
<reference evidence="14" key="1">
    <citation type="journal article" date="2009" name="PLoS Pathog.">
        <title>Genomic analyses of the microsporidian Nosema ceranae, an emergent pathogen of honey bees.</title>
        <authorList>
            <person name="Cornman R.S."/>
            <person name="Chen Y.P."/>
            <person name="Schatz M.C."/>
            <person name="Street C."/>
            <person name="Zhao Y."/>
            <person name="Desany B."/>
            <person name="Egholm M."/>
            <person name="Hutchison S."/>
            <person name="Pettis J.S."/>
            <person name="Lipkin W.I."/>
            <person name="Evans J.D."/>
        </authorList>
    </citation>
    <scope>NUCLEOTIDE SEQUENCE [LARGE SCALE GENOMIC DNA]</scope>
    <source>
        <strain evidence="14">BRL01</strain>
    </source>
</reference>
<evidence type="ECO:0000256" key="8">
    <source>
        <dbReference type="ARBA" id="ARBA00023315"/>
    </source>
</evidence>
<evidence type="ECO:0000256" key="1">
    <source>
        <dbReference type="ARBA" id="ARBA00004141"/>
    </source>
</evidence>
<feature type="transmembrane region" description="Helical" evidence="11">
    <location>
        <begin position="20"/>
        <end position="39"/>
    </location>
</feature>
<keyword evidence="2 11" id="KW-0808">Transferase</keyword>
<evidence type="ECO:0000256" key="6">
    <source>
        <dbReference type="ARBA" id="ARBA00023139"/>
    </source>
</evidence>
<dbReference type="Pfam" id="PF01529">
    <property type="entry name" value="DHHC"/>
    <property type="match status" value="1"/>
</dbReference>
<feature type="transmembrane region" description="Helical" evidence="11">
    <location>
        <begin position="46"/>
        <end position="68"/>
    </location>
</feature>
<accession>C4V7U7</accession>
<feature type="domain" description="Palmitoyltransferase DHHC" evidence="12">
    <location>
        <begin position="112"/>
        <end position="227"/>
    </location>
</feature>
<comment type="domain">
    <text evidence="11">The DHHC domain is required for palmitoyltransferase activity.</text>
</comment>
<evidence type="ECO:0000256" key="11">
    <source>
        <dbReference type="RuleBase" id="RU079119"/>
    </source>
</evidence>
<proteinExistence type="inferred from homology"/>
<dbReference type="OrthoDB" id="9909019at2759"/>
<dbReference type="FunCoup" id="C4V7U7">
    <property type="interactions" value="43"/>
</dbReference>
<keyword evidence="6" id="KW-0564">Palmitate</keyword>
<dbReference type="KEGG" id="nce:NCER_100538"/>
<evidence type="ECO:0000259" key="12">
    <source>
        <dbReference type="Pfam" id="PF01529"/>
    </source>
</evidence>
<evidence type="ECO:0000256" key="4">
    <source>
        <dbReference type="ARBA" id="ARBA00022989"/>
    </source>
</evidence>
<dbReference type="PANTHER" id="PTHR22883">
    <property type="entry name" value="ZINC FINGER DHHC DOMAIN CONTAINING PROTEIN"/>
    <property type="match status" value="1"/>
</dbReference>
<dbReference type="GO" id="GO:0016020">
    <property type="term" value="C:membrane"/>
    <property type="evidence" value="ECO:0007669"/>
    <property type="project" value="UniProtKB-SubCell"/>
</dbReference>
<dbReference type="GO" id="GO:0005783">
    <property type="term" value="C:endoplasmic reticulum"/>
    <property type="evidence" value="ECO:0007669"/>
    <property type="project" value="TreeGrafter"/>
</dbReference>
<organism evidence="14">
    <name type="scientific">Vairimorpha ceranae (strain BRL01)</name>
    <name type="common">Microsporidian parasite</name>
    <name type="synonym">Nosema ceranae</name>
    <dbReference type="NCBI Taxonomy" id="578460"/>
    <lineage>
        <taxon>Eukaryota</taxon>
        <taxon>Fungi</taxon>
        <taxon>Fungi incertae sedis</taxon>
        <taxon>Microsporidia</taxon>
        <taxon>Nosematidae</taxon>
        <taxon>Vairimorpha</taxon>
    </lineage>
</organism>
<keyword evidence="8 11" id="KW-0012">Acyltransferase</keyword>
<gene>
    <name evidence="13" type="ORF">NCER_100538</name>
</gene>
<dbReference type="AlphaFoldDB" id="C4V7U7"/>
<keyword evidence="5 11" id="KW-0472">Membrane</keyword>
<evidence type="ECO:0000313" key="13">
    <source>
        <dbReference type="EMBL" id="EEQ82699.1"/>
    </source>
</evidence>
<evidence type="ECO:0000313" key="14">
    <source>
        <dbReference type="Proteomes" id="UP000009082"/>
    </source>
</evidence>
<name>C4V7U7_VAIC1</name>
<comment type="subcellular location">
    <subcellularLocation>
        <location evidence="1">Membrane</location>
        <topology evidence="1">Multi-pass membrane protein</topology>
    </subcellularLocation>
</comment>
<dbReference type="HOGENOM" id="CLU_027721_3_0_1"/>
<feature type="transmembrane region" description="Helical" evidence="11">
    <location>
        <begin position="158"/>
        <end position="179"/>
    </location>
</feature>
<dbReference type="GO" id="GO:0019706">
    <property type="term" value="F:protein-cysteine S-palmitoyltransferase activity"/>
    <property type="evidence" value="ECO:0007669"/>
    <property type="project" value="UniProtKB-EC"/>
</dbReference>
<comment type="catalytic activity">
    <reaction evidence="10 11">
        <text>L-cysteinyl-[protein] + hexadecanoyl-CoA = S-hexadecanoyl-L-cysteinyl-[protein] + CoA</text>
        <dbReference type="Rhea" id="RHEA:36683"/>
        <dbReference type="Rhea" id="RHEA-COMP:10131"/>
        <dbReference type="Rhea" id="RHEA-COMP:11032"/>
        <dbReference type="ChEBI" id="CHEBI:29950"/>
        <dbReference type="ChEBI" id="CHEBI:57287"/>
        <dbReference type="ChEBI" id="CHEBI:57379"/>
        <dbReference type="ChEBI" id="CHEBI:74151"/>
        <dbReference type="EC" id="2.3.1.225"/>
    </reaction>
</comment>
<dbReference type="STRING" id="578460.C4V7U7"/>
<dbReference type="Proteomes" id="UP000009082">
    <property type="component" value="Unassembled WGS sequence"/>
</dbReference>
<dbReference type="OMA" id="CFVVMHI"/>
<dbReference type="EMBL" id="ACOL01000030">
    <property type="protein sequence ID" value="EEQ82699.1"/>
    <property type="molecule type" value="Genomic_DNA"/>
</dbReference>
<sequence length="311" mass="36688">MYPMDLRLFLKDIFRVIQFTLYPMLQLYAYFVLIGLYCLEQKKFDGWSTLLIFFFYHLLATTKVIFYMKLLINEGKSTIEIFPVITDTNQKLDLKGVNIFCEEEIILKNVQKLKNCSICRTYKPPRTHHCSLCNRCYLKYDHHCAFLDTCIGFHNYKYFYQFLFLNVFTALFFIIVISLQLNKEIITSLKVNYIVSIALLGSFMLLISFYLVFHTIAISRNETTIEFKALNAYILGDHRYINIFQEGPIANYSNSKDRKILNPYNLSLKENWIQVFGVKSRDWFTPVMSSVGDGTSFPKNYTDLEMVYVNK</sequence>
<evidence type="ECO:0000256" key="9">
    <source>
        <dbReference type="ARBA" id="ARBA00038298"/>
    </source>
</evidence>
<keyword evidence="3 11" id="KW-0812">Transmembrane</keyword>
<dbReference type="InterPro" id="IPR039859">
    <property type="entry name" value="PFA4/ZDH16/20/ERF2-like"/>
</dbReference>
<dbReference type="EC" id="2.3.1.225" evidence="11"/>
<dbReference type="VEuPathDB" id="MicrosporidiaDB:NCER_100538"/>
<dbReference type="GO" id="GO:0006612">
    <property type="term" value="P:protein targeting to membrane"/>
    <property type="evidence" value="ECO:0007669"/>
    <property type="project" value="TreeGrafter"/>
</dbReference>
<dbReference type="PROSITE" id="PS50216">
    <property type="entry name" value="DHHC"/>
    <property type="match status" value="1"/>
</dbReference>
<dbReference type="PANTHER" id="PTHR22883:SF23">
    <property type="entry name" value="PALMITOYLTRANSFERASE ZDHHC6"/>
    <property type="match status" value="1"/>
</dbReference>
<feature type="transmembrane region" description="Helical" evidence="11">
    <location>
        <begin position="191"/>
        <end position="213"/>
    </location>
</feature>
<dbReference type="InterPro" id="IPR001594">
    <property type="entry name" value="Palmitoyltrfase_DHHC"/>
</dbReference>
<evidence type="ECO:0000256" key="5">
    <source>
        <dbReference type="ARBA" id="ARBA00023136"/>
    </source>
</evidence>
<evidence type="ECO:0000256" key="7">
    <source>
        <dbReference type="ARBA" id="ARBA00023288"/>
    </source>
</evidence>
<comment type="similarity">
    <text evidence="9">Belongs to the DHHC palmitoyltransferase family. PFA5 subfamily.</text>
</comment>
<keyword evidence="4 11" id="KW-1133">Transmembrane helix</keyword>
<protein>
    <recommendedName>
        <fullName evidence="11">Palmitoyltransferase</fullName>
        <ecNumber evidence="11">2.3.1.225</ecNumber>
    </recommendedName>
</protein>
<dbReference type="GO" id="GO:0005794">
    <property type="term" value="C:Golgi apparatus"/>
    <property type="evidence" value="ECO:0007669"/>
    <property type="project" value="TreeGrafter"/>
</dbReference>